<name>E7RDH5_9BACL</name>
<reference evidence="1 2" key="1">
    <citation type="journal article" date="2011" name="J. Bacteriol.">
        <title>The Draft Genome of Planococcus donghaensis MPA1U2 Reveals Nonsporulation Pathways Controlled by a Conserved Spo0A Regulon.</title>
        <authorList>
            <person name="Pearson M.D."/>
            <person name="Noller H.F."/>
        </authorList>
    </citation>
    <scope>NUCLEOTIDE SEQUENCE [LARGE SCALE GENOMIC DNA]</scope>
    <source>
        <strain evidence="1 2">MPA1U2</strain>
    </source>
</reference>
<dbReference type="Proteomes" id="UP000003052">
    <property type="component" value="Unassembled WGS sequence"/>
</dbReference>
<sequence>MKLPIDNKGIFLLGGIAPDATYSREQKNSIAFFGRKFRGRN</sequence>
<evidence type="ECO:0000313" key="2">
    <source>
        <dbReference type="Proteomes" id="UP000003052"/>
    </source>
</evidence>
<organism evidence="1 2">
    <name type="scientific">Planococcus donghaensis MPA1U2</name>
    <dbReference type="NCBI Taxonomy" id="933115"/>
    <lineage>
        <taxon>Bacteria</taxon>
        <taxon>Bacillati</taxon>
        <taxon>Bacillota</taxon>
        <taxon>Bacilli</taxon>
        <taxon>Bacillales</taxon>
        <taxon>Caryophanaceae</taxon>
        <taxon>Planococcus</taxon>
    </lineage>
</organism>
<dbReference type="EMBL" id="AEPB01000008">
    <property type="protein sequence ID" value="EGA90979.1"/>
    <property type="molecule type" value="Genomic_DNA"/>
</dbReference>
<evidence type="ECO:0000313" key="1">
    <source>
        <dbReference type="EMBL" id="EGA90979.1"/>
    </source>
</evidence>
<comment type="caution">
    <text evidence="1">The sequence shown here is derived from an EMBL/GenBank/DDBJ whole genome shotgun (WGS) entry which is preliminary data.</text>
</comment>
<protein>
    <submittedName>
        <fullName evidence="1">Uncharacterized protein</fullName>
    </submittedName>
</protein>
<dbReference type="AlphaFoldDB" id="E7RDH5"/>
<gene>
    <name evidence="1" type="ORF">GPDM_02515</name>
</gene>
<proteinExistence type="predicted"/>
<accession>E7RDH5</accession>